<protein>
    <recommendedName>
        <fullName evidence="3">DUF3077 domain-containing protein</fullName>
    </recommendedName>
</protein>
<dbReference type="STRING" id="1860102.ACCAA_90007"/>
<evidence type="ECO:0000313" key="1">
    <source>
        <dbReference type="EMBL" id="SBT10166.1"/>
    </source>
</evidence>
<gene>
    <name evidence="1" type="ORF">ACCAA_90007</name>
</gene>
<organism evidence="1 2">
    <name type="scientific">Candidatus Accumulibacter aalborgensis</name>
    <dbReference type="NCBI Taxonomy" id="1860102"/>
    <lineage>
        <taxon>Bacteria</taxon>
        <taxon>Pseudomonadati</taxon>
        <taxon>Pseudomonadota</taxon>
        <taxon>Betaproteobacteria</taxon>
        <taxon>Candidatus Accumulibacter</taxon>
    </lineage>
</organism>
<accession>A0A1A8XZL4</accession>
<evidence type="ECO:0008006" key="3">
    <source>
        <dbReference type="Google" id="ProtNLM"/>
    </source>
</evidence>
<dbReference type="Proteomes" id="UP000199169">
    <property type="component" value="Unassembled WGS sequence"/>
</dbReference>
<proteinExistence type="predicted"/>
<dbReference type="EMBL" id="FLQX01000171">
    <property type="protein sequence ID" value="SBT10166.1"/>
    <property type="molecule type" value="Genomic_DNA"/>
</dbReference>
<reference evidence="1 2" key="1">
    <citation type="submission" date="2016-06" db="EMBL/GenBank/DDBJ databases">
        <authorList>
            <person name="Kjaerup R.B."/>
            <person name="Dalgaard T.S."/>
            <person name="Juul-Madsen H.R."/>
        </authorList>
    </citation>
    <scope>NUCLEOTIDE SEQUENCE [LARGE SCALE GENOMIC DNA]</scope>
    <source>
        <strain evidence="1">3</strain>
    </source>
</reference>
<name>A0A1A8XZL4_9PROT</name>
<dbReference type="InterPro" id="IPR021427">
    <property type="entry name" value="DUF3077"/>
</dbReference>
<evidence type="ECO:0000313" key="2">
    <source>
        <dbReference type="Proteomes" id="UP000199169"/>
    </source>
</evidence>
<dbReference type="AlphaFoldDB" id="A0A1A8XZL4"/>
<keyword evidence="2" id="KW-1185">Reference proteome</keyword>
<dbReference type="RefSeq" id="WP_186409241.1">
    <property type="nucleotide sequence ID" value="NZ_FLQX01000171.1"/>
</dbReference>
<dbReference type="Pfam" id="PF11275">
    <property type="entry name" value="DUF3077"/>
    <property type="match status" value="1"/>
</dbReference>
<sequence>MNNSRRKIDASDFKELCKVKNLTNFGGFCIERDGVYLNRLDEATLRLLSEEEKKAVQGWHPTGRRICPRQLPVGVQRSGQRDPATVRLDEGASMTEKSGMNLPYFAAAGSPALYFNVSDDITTESALTGASMFLATASSQGNTPEALDDDARWAIVHLVEMAKALVDSVVSRRMEVPRGLVQAEGEVCHD</sequence>